<feature type="region of interest" description="Disordered" evidence="1">
    <location>
        <begin position="1"/>
        <end position="88"/>
    </location>
</feature>
<dbReference type="EMBL" id="GL945437">
    <property type="protein sequence ID" value="EGO22386.1"/>
    <property type="molecule type" value="Genomic_DNA"/>
</dbReference>
<gene>
    <name evidence="2" type="ORF">SERLADRAFT_395522</name>
</gene>
<dbReference type="RefSeq" id="XP_007320924.1">
    <property type="nucleotide sequence ID" value="XM_007320862.1"/>
</dbReference>
<dbReference type="GeneID" id="18811723"/>
<proteinExistence type="predicted"/>
<feature type="compositionally biased region" description="Basic and acidic residues" evidence="1">
    <location>
        <begin position="70"/>
        <end position="82"/>
    </location>
</feature>
<dbReference type="KEGG" id="sla:SERLADRAFT_395522"/>
<reference evidence="2" key="1">
    <citation type="submission" date="2011-04" db="EMBL/GenBank/DDBJ databases">
        <title>Evolution of plant cell wall degrading machinery underlies the functional diversity of forest fungi.</title>
        <authorList>
            <consortium name="US DOE Joint Genome Institute (JGI-PGF)"/>
            <person name="Eastwood D.C."/>
            <person name="Floudas D."/>
            <person name="Binder M."/>
            <person name="Majcherczyk A."/>
            <person name="Schneider P."/>
            <person name="Aerts A."/>
            <person name="Asiegbu F.O."/>
            <person name="Baker S.E."/>
            <person name="Barry K."/>
            <person name="Bendiksby M."/>
            <person name="Blumentritt M."/>
            <person name="Coutinho P.M."/>
            <person name="Cullen D."/>
            <person name="Cullen D."/>
            <person name="Gathman A."/>
            <person name="Goodell B."/>
            <person name="Henrissat B."/>
            <person name="Ihrmark K."/>
            <person name="Kauserud H."/>
            <person name="Kohler A."/>
            <person name="LaButti K."/>
            <person name="Lapidus A."/>
            <person name="Lavin J.L."/>
            <person name="Lee Y.-H."/>
            <person name="Lindquist E."/>
            <person name="Lilly W."/>
            <person name="Lucas S."/>
            <person name="Morin E."/>
            <person name="Murat C."/>
            <person name="Oguiza J.A."/>
            <person name="Park J."/>
            <person name="Pisabarro A.G."/>
            <person name="Riley R."/>
            <person name="Rosling A."/>
            <person name="Salamov A."/>
            <person name="Schmidt O."/>
            <person name="Schmutz J."/>
            <person name="Skrede I."/>
            <person name="Stenlid J."/>
            <person name="Wiebenga A."/>
            <person name="Xie X."/>
            <person name="Kues U."/>
            <person name="Hibbett D.S."/>
            <person name="Hoffmeister D."/>
            <person name="Hogberg N."/>
            <person name="Martin F."/>
            <person name="Grigoriev I.V."/>
            <person name="Watkinson S.C."/>
        </authorList>
    </citation>
    <scope>NUCLEOTIDE SEQUENCE</scope>
    <source>
        <strain evidence="2">S7.9</strain>
    </source>
</reference>
<evidence type="ECO:0000256" key="1">
    <source>
        <dbReference type="SAM" id="MobiDB-lite"/>
    </source>
</evidence>
<sequence length="88" mass="9467">MRSGPTAPDSYSSRQEPGRKSFLSVTDDAGRSRLSATESEDPRKSSALSAPAVTGQRDVDYGVPGTLPAEPDRQKRRDRDKSAGCTLQ</sequence>
<dbReference type="OrthoDB" id="2645330at2759"/>
<accession>F8P2K1</accession>
<organism>
    <name type="scientific">Serpula lacrymans var. lacrymans (strain S7.9)</name>
    <name type="common">Dry rot fungus</name>
    <dbReference type="NCBI Taxonomy" id="578457"/>
    <lineage>
        <taxon>Eukaryota</taxon>
        <taxon>Fungi</taxon>
        <taxon>Dikarya</taxon>
        <taxon>Basidiomycota</taxon>
        <taxon>Agaricomycotina</taxon>
        <taxon>Agaricomycetes</taxon>
        <taxon>Agaricomycetidae</taxon>
        <taxon>Boletales</taxon>
        <taxon>Coniophorineae</taxon>
        <taxon>Serpulaceae</taxon>
        <taxon>Serpula</taxon>
    </lineage>
</organism>
<dbReference type="HOGENOM" id="CLU_2470470_0_0_1"/>
<dbReference type="Proteomes" id="UP000008064">
    <property type="component" value="Unassembled WGS sequence"/>
</dbReference>
<name>F8P2K1_SERL9</name>
<dbReference type="AlphaFoldDB" id="F8P2K1"/>
<evidence type="ECO:0000313" key="2">
    <source>
        <dbReference type="EMBL" id="EGO22386.1"/>
    </source>
</evidence>
<protein>
    <submittedName>
        <fullName evidence="2">Uncharacterized protein</fullName>
    </submittedName>
</protein>